<dbReference type="HOGENOM" id="CLU_033862_0_0_1"/>
<dbReference type="Proteomes" id="UP000008021">
    <property type="component" value="Chromosome 2"/>
</dbReference>
<protein>
    <recommendedName>
        <fullName evidence="2">F-box domain-containing protein</fullName>
    </recommendedName>
</protein>
<evidence type="ECO:0000313" key="4">
    <source>
        <dbReference type="Proteomes" id="UP000008021"/>
    </source>
</evidence>
<evidence type="ECO:0000256" key="1">
    <source>
        <dbReference type="SAM" id="MobiDB-lite"/>
    </source>
</evidence>
<accession>A0A0E0CJG3</accession>
<feature type="domain" description="F-box" evidence="2">
    <location>
        <begin position="154"/>
        <end position="194"/>
    </location>
</feature>
<dbReference type="AlphaFoldDB" id="A0A0E0CJG3"/>
<reference evidence="3" key="2">
    <citation type="submission" date="2018-05" db="EMBL/GenBank/DDBJ databases">
        <title>OmerRS3 (Oryza meridionalis Reference Sequence Version 3).</title>
        <authorList>
            <person name="Zhang J."/>
            <person name="Kudrna D."/>
            <person name="Lee S."/>
            <person name="Talag J."/>
            <person name="Welchert J."/>
            <person name="Wing R.A."/>
        </authorList>
    </citation>
    <scope>NUCLEOTIDE SEQUENCE [LARGE SCALE GENOMIC DNA]</scope>
    <source>
        <strain evidence="3">cv. OR44</strain>
    </source>
</reference>
<name>A0A0E0CJG3_9ORYZ</name>
<keyword evidence="4" id="KW-1185">Reference proteome</keyword>
<dbReference type="Pfam" id="PF00646">
    <property type="entry name" value="F-box"/>
    <property type="match status" value="1"/>
</dbReference>
<dbReference type="InterPro" id="IPR036047">
    <property type="entry name" value="F-box-like_dom_sf"/>
</dbReference>
<evidence type="ECO:0000259" key="2">
    <source>
        <dbReference type="Pfam" id="PF00646"/>
    </source>
</evidence>
<dbReference type="SUPFAM" id="SSF81383">
    <property type="entry name" value="F-box domain"/>
    <property type="match status" value="1"/>
</dbReference>
<feature type="region of interest" description="Disordered" evidence="1">
    <location>
        <begin position="130"/>
        <end position="149"/>
    </location>
</feature>
<dbReference type="PANTHER" id="PTHR32141">
    <property type="match status" value="1"/>
</dbReference>
<organism evidence="3">
    <name type="scientific">Oryza meridionalis</name>
    <dbReference type="NCBI Taxonomy" id="40149"/>
    <lineage>
        <taxon>Eukaryota</taxon>
        <taxon>Viridiplantae</taxon>
        <taxon>Streptophyta</taxon>
        <taxon>Embryophyta</taxon>
        <taxon>Tracheophyta</taxon>
        <taxon>Spermatophyta</taxon>
        <taxon>Magnoliopsida</taxon>
        <taxon>Liliopsida</taxon>
        <taxon>Poales</taxon>
        <taxon>Poaceae</taxon>
        <taxon>BOP clade</taxon>
        <taxon>Oryzoideae</taxon>
        <taxon>Oryzeae</taxon>
        <taxon>Oryzinae</taxon>
        <taxon>Oryza</taxon>
    </lineage>
</organism>
<reference evidence="3" key="1">
    <citation type="submission" date="2015-04" db="UniProtKB">
        <authorList>
            <consortium name="EnsemblPlants"/>
        </authorList>
    </citation>
    <scope>IDENTIFICATION</scope>
</reference>
<dbReference type="PANTHER" id="PTHR32141:SF144">
    <property type="entry name" value="OS07G0277500 PROTEIN"/>
    <property type="match status" value="1"/>
</dbReference>
<sequence length="601" mass="66351">MTADEAVTGPGGPMTLGCVRSFLRFFLLPSSSLLLVPKSLILAPSIRISRASPAHLGIARRRPWAMTGSRDRSHGQGAGNPPEPPPPPSPPAKYRTTGAANSSEEEAQVLDEMGASGRSPKRRRRRLGAPEIGLGEAEEHPAAAAADEEGADHISNLPDAILGDIVARLPTKEAGSTQILASRWRHIWRSSPLNLDCTTTSLSAKNDALAAGVVSRILSTHPGRSRRPSSANATVERVMRPRCLHRHPPPASLPASAFVTIARYLLPDATIQELHFPQLKHLGLEHVTVSRIDGLSWNACCLIAALVSIIFGSTPLAFEASVHASYPIVIALDTFNYKNSSSRTPLFLRSCPILNRAMTCMYLIISVPKLKAIGCLCDPWFVHYRFTFGTTVIKKASKLVWMKFMSALIDGLCLLKGVKHESLAEVVCNVKILGIHVDMLNVDNVILQEVWWHKYRNLNKNIDIRLKTVVLDNYRGIWSQVHFAQLFVLNARVLESMKFVVNTGDCYKEFVAKQCRMLQLDKRASRGAHFYFTTDRCRCGDSDIKHFCKKAHKSSSSHNTTQQMGLQVFRRTAQSSLNHLGKLANLIKDADTKEANTEQIN</sequence>
<feature type="compositionally biased region" description="Pro residues" evidence="1">
    <location>
        <begin position="81"/>
        <end position="91"/>
    </location>
</feature>
<dbReference type="EnsemblPlants" id="OMERI02G13930.2">
    <property type="protein sequence ID" value="OMERI02G13930.2"/>
    <property type="gene ID" value="OMERI02G13930"/>
</dbReference>
<feature type="region of interest" description="Disordered" evidence="1">
    <location>
        <begin position="61"/>
        <end position="125"/>
    </location>
</feature>
<dbReference type="InterPro" id="IPR055302">
    <property type="entry name" value="F-box_dom-containing"/>
</dbReference>
<dbReference type="InterPro" id="IPR053781">
    <property type="entry name" value="F-box_AtFBL13-like"/>
</dbReference>
<dbReference type="InterPro" id="IPR001810">
    <property type="entry name" value="F-box_dom"/>
</dbReference>
<dbReference type="STRING" id="40149.A0A0E0CJG3"/>
<evidence type="ECO:0000313" key="3">
    <source>
        <dbReference type="EnsemblPlants" id="OMERI02G13930.2"/>
    </source>
</evidence>
<dbReference type="Gramene" id="OMERI02G13930.2">
    <property type="protein sequence ID" value="OMERI02G13930.2"/>
    <property type="gene ID" value="OMERI02G13930"/>
</dbReference>
<dbReference type="CDD" id="cd22160">
    <property type="entry name" value="F-box_AtFBL13-like"/>
    <property type="match status" value="1"/>
</dbReference>
<proteinExistence type="predicted"/>